<dbReference type="InterPro" id="IPR011993">
    <property type="entry name" value="PH-like_dom_sf"/>
</dbReference>
<dbReference type="Pfam" id="PF07679">
    <property type="entry name" value="I-set"/>
    <property type="match status" value="1"/>
</dbReference>
<organism evidence="7 8">
    <name type="scientific">Bugula neritina</name>
    <name type="common">Brown bryozoan</name>
    <name type="synonym">Sertularia neritina</name>
    <dbReference type="NCBI Taxonomy" id="10212"/>
    <lineage>
        <taxon>Eukaryota</taxon>
        <taxon>Metazoa</taxon>
        <taxon>Spiralia</taxon>
        <taxon>Lophotrochozoa</taxon>
        <taxon>Bryozoa</taxon>
        <taxon>Gymnolaemata</taxon>
        <taxon>Cheilostomatida</taxon>
        <taxon>Flustrina</taxon>
        <taxon>Buguloidea</taxon>
        <taxon>Bugulidae</taxon>
        <taxon>Bugula</taxon>
    </lineage>
</organism>
<keyword evidence="1" id="KW-0344">Guanine-nucleotide releasing factor</keyword>
<keyword evidence="8" id="KW-1185">Reference proteome</keyword>
<dbReference type="InterPro" id="IPR051336">
    <property type="entry name" value="RhoGEF_Guanine_NuclExch_SF"/>
</dbReference>
<feature type="region of interest" description="Disordered" evidence="3">
    <location>
        <begin position="225"/>
        <end position="250"/>
    </location>
</feature>
<dbReference type="SMART" id="SM00233">
    <property type="entry name" value="PH"/>
    <property type="match status" value="1"/>
</dbReference>
<evidence type="ECO:0000256" key="2">
    <source>
        <dbReference type="ARBA" id="ARBA00023319"/>
    </source>
</evidence>
<sequence length="465" mass="52456">MNWHEWFESYKDYCGHRIVTDVADSKYDKARESKLKYFTKPISQLKRYESLLKDFVRYTTRAGEDCAPLEQVLNMLMSVVKAIDDQLILNNIYGAPEDVKAFGNVLRHDAVTMWENEPVEGKGKGRHLFLFPSQLVMAKPIKAGSTDEFEYKNKCELPKLMMYTYPNKLADNDRRFELFHIPKGGVIEHYIVQCKNEYSRDAWVRDISDAMIAAGITDFKLIANSTPQRKPPVESQQLKQSEDSPQTETDAYVTASTDVSSYYTAAESDADSNLRSAEALPAEKRQTGVEENLAEPQVLKPQFSKPLKTNVVAAKGGSVKLSVIVEGDPQPSITWYKDGKELKKGKKVSLAQNGNEYSALLEGLSWDTAGKYKVTAVNHHGKETTEGTLTITTKLSEVTADDEETEQVKGIKPKFIQPLTADVNGEDNCIRLECKYQLTPNQRLNGYTTINLYQLRVINTRFVCG</sequence>
<feature type="domain" description="DH" evidence="5">
    <location>
        <begin position="37"/>
        <end position="86"/>
    </location>
</feature>
<dbReference type="OrthoDB" id="10072266at2759"/>
<dbReference type="PROSITE" id="PS50003">
    <property type="entry name" value="PH_DOMAIN"/>
    <property type="match status" value="1"/>
</dbReference>
<evidence type="ECO:0000259" key="5">
    <source>
        <dbReference type="PROSITE" id="PS50010"/>
    </source>
</evidence>
<dbReference type="SUPFAM" id="SSF50729">
    <property type="entry name" value="PH domain-like"/>
    <property type="match status" value="1"/>
</dbReference>
<evidence type="ECO:0000259" key="4">
    <source>
        <dbReference type="PROSITE" id="PS50003"/>
    </source>
</evidence>
<dbReference type="InterPro" id="IPR001849">
    <property type="entry name" value="PH_domain"/>
</dbReference>
<dbReference type="AlphaFoldDB" id="A0A7J7KK65"/>
<dbReference type="PANTHER" id="PTHR22826:SF106">
    <property type="entry name" value="TRIO, ISOFORM A"/>
    <property type="match status" value="1"/>
</dbReference>
<dbReference type="InterPro" id="IPR000219">
    <property type="entry name" value="DH_dom"/>
</dbReference>
<evidence type="ECO:0000259" key="6">
    <source>
        <dbReference type="PROSITE" id="PS50835"/>
    </source>
</evidence>
<dbReference type="InterPro" id="IPR055251">
    <property type="entry name" value="SOS1_NGEF_PH"/>
</dbReference>
<name>A0A7J7KK65_BUGNE</name>
<keyword evidence="2" id="KW-0393">Immunoglobulin domain</keyword>
<protein>
    <recommendedName>
        <fullName evidence="9">MCF2L</fullName>
    </recommendedName>
</protein>
<dbReference type="EMBL" id="VXIV02000526">
    <property type="protein sequence ID" value="KAF6037726.1"/>
    <property type="molecule type" value="Genomic_DNA"/>
</dbReference>
<dbReference type="PANTHER" id="PTHR22826">
    <property type="entry name" value="RHO GUANINE EXCHANGE FACTOR-RELATED"/>
    <property type="match status" value="1"/>
</dbReference>
<dbReference type="SUPFAM" id="SSF48726">
    <property type="entry name" value="Immunoglobulin"/>
    <property type="match status" value="1"/>
</dbReference>
<evidence type="ECO:0000256" key="1">
    <source>
        <dbReference type="ARBA" id="ARBA00022658"/>
    </source>
</evidence>
<evidence type="ECO:0000313" key="8">
    <source>
        <dbReference type="Proteomes" id="UP000593567"/>
    </source>
</evidence>
<feature type="domain" description="PH" evidence="4">
    <location>
        <begin position="98"/>
        <end position="212"/>
    </location>
</feature>
<feature type="domain" description="Ig-like" evidence="6">
    <location>
        <begin position="301"/>
        <end position="390"/>
    </location>
</feature>
<dbReference type="FunFam" id="2.60.40.10:FF:000107">
    <property type="entry name" value="Myosin, light chain kinase a"/>
    <property type="match status" value="1"/>
</dbReference>
<comment type="caution">
    <text evidence="7">The sequence shown here is derived from an EMBL/GenBank/DDBJ whole genome shotgun (WGS) entry which is preliminary data.</text>
</comment>
<dbReference type="Gene3D" id="2.60.40.10">
    <property type="entry name" value="Immunoglobulins"/>
    <property type="match status" value="1"/>
</dbReference>
<dbReference type="SUPFAM" id="SSF48065">
    <property type="entry name" value="DBL homology domain (DH-domain)"/>
    <property type="match status" value="1"/>
</dbReference>
<dbReference type="Gene3D" id="2.30.29.30">
    <property type="entry name" value="Pleckstrin-homology domain (PH domain)/Phosphotyrosine-binding domain (PTB)"/>
    <property type="match status" value="1"/>
</dbReference>
<evidence type="ECO:0000313" key="7">
    <source>
        <dbReference type="EMBL" id="KAF6037726.1"/>
    </source>
</evidence>
<dbReference type="InterPro" id="IPR007110">
    <property type="entry name" value="Ig-like_dom"/>
</dbReference>
<evidence type="ECO:0008006" key="9">
    <source>
        <dbReference type="Google" id="ProtNLM"/>
    </source>
</evidence>
<dbReference type="Proteomes" id="UP000593567">
    <property type="component" value="Unassembled WGS sequence"/>
</dbReference>
<dbReference type="Pfam" id="PF22697">
    <property type="entry name" value="SOS1_NGEF_PH"/>
    <property type="match status" value="1"/>
</dbReference>
<dbReference type="PROSITE" id="PS50835">
    <property type="entry name" value="IG_LIKE"/>
    <property type="match status" value="1"/>
</dbReference>
<gene>
    <name evidence="7" type="ORF">EB796_003960</name>
</gene>
<proteinExistence type="predicted"/>
<reference evidence="7" key="1">
    <citation type="submission" date="2020-06" db="EMBL/GenBank/DDBJ databases">
        <title>Draft genome of Bugula neritina, a colonial animal packing powerful symbionts and potential medicines.</title>
        <authorList>
            <person name="Rayko M."/>
        </authorList>
    </citation>
    <scope>NUCLEOTIDE SEQUENCE [LARGE SCALE GENOMIC DNA]</scope>
    <source>
        <strain evidence="7">Kwan_BN1</strain>
    </source>
</reference>
<dbReference type="GO" id="GO:0005085">
    <property type="term" value="F:guanyl-nucleotide exchange factor activity"/>
    <property type="evidence" value="ECO:0007669"/>
    <property type="project" value="UniProtKB-KW"/>
</dbReference>
<dbReference type="InterPro" id="IPR013098">
    <property type="entry name" value="Ig_I-set"/>
</dbReference>
<dbReference type="GO" id="GO:0005737">
    <property type="term" value="C:cytoplasm"/>
    <property type="evidence" value="ECO:0007669"/>
    <property type="project" value="TreeGrafter"/>
</dbReference>
<evidence type="ECO:0000256" key="3">
    <source>
        <dbReference type="SAM" id="MobiDB-lite"/>
    </source>
</evidence>
<dbReference type="Gene3D" id="1.20.900.10">
    <property type="entry name" value="Dbl homology (DH) domain"/>
    <property type="match status" value="1"/>
</dbReference>
<dbReference type="InterPro" id="IPR035899">
    <property type="entry name" value="DBL_dom_sf"/>
</dbReference>
<dbReference type="GO" id="GO:0019898">
    <property type="term" value="C:extrinsic component of membrane"/>
    <property type="evidence" value="ECO:0007669"/>
    <property type="project" value="TreeGrafter"/>
</dbReference>
<dbReference type="InterPro" id="IPR036179">
    <property type="entry name" value="Ig-like_dom_sf"/>
</dbReference>
<dbReference type="InterPro" id="IPR013783">
    <property type="entry name" value="Ig-like_fold"/>
</dbReference>
<dbReference type="PROSITE" id="PS50010">
    <property type="entry name" value="DH_2"/>
    <property type="match status" value="1"/>
</dbReference>
<accession>A0A7J7KK65</accession>